<dbReference type="Pfam" id="PF07484">
    <property type="entry name" value="Collar"/>
    <property type="match status" value="1"/>
</dbReference>
<comment type="caution">
    <text evidence="2">The sequence shown here is derived from an EMBL/GenBank/DDBJ whole genome shotgun (WGS) entry which is preliminary data.</text>
</comment>
<name>A0A9X2WIJ5_9GAMM</name>
<dbReference type="SUPFAM" id="SSF88874">
    <property type="entry name" value="Receptor-binding domain of short tail fibre protein gp12"/>
    <property type="match status" value="1"/>
</dbReference>
<dbReference type="RefSeq" id="WP_260977553.1">
    <property type="nucleotide sequence ID" value="NZ_JAOANI010000028.1"/>
</dbReference>
<reference evidence="2" key="2">
    <citation type="submission" date="2022-08" db="EMBL/GenBank/DDBJ databases">
        <authorList>
            <person name="Dong C."/>
        </authorList>
    </citation>
    <scope>NUCLEOTIDE SEQUENCE</scope>
    <source>
        <strain evidence="2">59MF3M-4</strain>
    </source>
</reference>
<dbReference type="InterPro" id="IPR011083">
    <property type="entry name" value="Phage_tail_collar_dom"/>
</dbReference>
<reference evidence="2" key="1">
    <citation type="journal article" date="2022" name="Front. Microbiol.">
        <title>Genome-based taxonomic rearrangement of Oceanobacter-related bacteria including the description of Thalassolituus hydrocarbonoclasticus sp. nov. and Thalassolituus pacificus sp. nov. and emended description of the genus Thalassolituus.</title>
        <authorList>
            <person name="Dong C."/>
            <person name="Wei L."/>
            <person name="Wang J."/>
            <person name="Lai Q."/>
            <person name="Huang Z."/>
            <person name="Shao Z."/>
        </authorList>
    </citation>
    <scope>NUCLEOTIDE SEQUENCE</scope>
    <source>
        <strain evidence="2">59MF3M-4</strain>
    </source>
</reference>
<gene>
    <name evidence="2" type="ORF">NYR02_17045</name>
</gene>
<keyword evidence="3" id="KW-1185">Reference proteome</keyword>
<organism evidence="2 3">
    <name type="scientific">Thalassolituus pacificus</name>
    <dbReference type="NCBI Taxonomy" id="2975440"/>
    <lineage>
        <taxon>Bacteria</taxon>
        <taxon>Pseudomonadati</taxon>
        <taxon>Pseudomonadota</taxon>
        <taxon>Gammaproteobacteria</taxon>
        <taxon>Oceanospirillales</taxon>
        <taxon>Oceanospirillaceae</taxon>
        <taxon>Thalassolituus</taxon>
    </lineage>
</organism>
<protein>
    <submittedName>
        <fullName evidence="2">Tail fiber protein</fullName>
    </submittedName>
</protein>
<dbReference type="EMBL" id="JAOANI010000028">
    <property type="protein sequence ID" value="MCT7360730.1"/>
    <property type="molecule type" value="Genomic_DNA"/>
</dbReference>
<feature type="domain" description="Phage tail collar" evidence="1">
    <location>
        <begin position="8"/>
        <end position="61"/>
    </location>
</feature>
<dbReference type="Proteomes" id="UP001147830">
    <property type="component" value="Unassembled WGS sequence"/>
</dbReference>
<proteinExistence type="predicted"/>
<dbReference type="AlphaFoldDB" id="A0A9X2WIJ5"/>
<evidence type="ECO:0000313" key="3">
    <source>
        <dbReference type="Proteomes" id="UP001147830"/>
    </source>
</evidence>
<dbReference type="Gene3D" id="3.90.1340.10">
    <property type="entry name" value="Phage tail collar domain"/>
    <property type="match status" value="1"/>
</dbReference>
<evidence type="ECO:0000313" key="2">
    <source>
        <dbReference type="EMBL" id="MCT7360730.1"/>
    </source>
</evidence>
<dbReference type="InterPro" id="IPR037053">
    <property type="entry name" value="Phage_tail_collar_dom_sf"/>
</dbReference>
<evidence type="ECO:0000259" key="1">
    <source>
        <dbReference type="Pfam" id="PF07484"/>
    </source>
</evidence>
<sequence length="192" mass="19531">MEGTIANITNFAGNFAPRNWSFCQGQLLAISQYDALFSLLGTSYGGDGRTSFALPNLAGRTSMGTGHGSGLSDRIIGAQTGAEKVSLTSANMPAHNHAVLVNHAGHVGLPVNTSVGDADEVSPGSGVLTNSGSDVYASSATSSAVYSGSPLAVYGLEVVVANTGESIGFNNMQPSLALPAIICMFGIYPSRS</sequence>
<accession>A0A9X2WIJ5</accession>